<dbReference type="RefSeq" id="WP_130392890.1">
    <property type="nucleotide sequence ID" value="NZ_SGXM01000006.1"/>
</dbReference>
<evidence type="ECO:0000313" key="2">
    <source>
        <dbReference type="Proteomes" id="UP000291078"/>
    </source>
</evidence>
<proteinExistence type="predicted"/>
<comment type="caution">
    <text evidence="1">The sequence shown here is derived from an EMBL/GenBank/DDBJ whole genome shotgun (WGS) entry which is preliminary data.</text>
</comment>
<gene>
    <name evidence="1" type="ORF">EV147_3946</name>
</gene>
<dbReference type="AlphaFoldDB" id="A0A4Q7RPA9"/>
<dbReference type="EMBL" id="SGXM01000006">
    <property type="protein sequence ID" value="RZT35496.1"/>
    <property type="molecule type" value="Genomic_DNA"/>
</dbReference>
<dbReference type="OrthoDB" id="8967026at2"/>
<name>A0A4Q7RPA9_9BURK</name>
<accession>A0A4Q7RPA9</accession>
<dbReference type="Proteomes" id="UP000291078">
    <property type="component" value="Unassembled WGS sequence"/>
</dbReference>
<organism evidence="1 2">
    <name type="scientific">Cupriavidus agavae</name>
    <dbReference type="NCBI Taxonomy" id="1001822"/>
    <lineage>
        <taxon>Bacteria</taxon>
        <taxon>Pseudomonadati</taxon>
        <taxon>Pseudomonadota</taxon>
        <taxon>Betaproteobacteria</taxon>
        <taxon>Burkholderiales</taxon>
        <taxon>Burkholderiaceae</taxon>
        <taxon>Cupriavidus</taxon>
    </lineage>
</organism>
<sequence length="90" mass="10641">MDQRVRWVTTFYRGLYIYALAYQLQRRLPTSCPGPKWSYFVGVGRTDVPSINTDFDDDRNDECDYFTREAAEQAALQFGRRIVNVMLEFE</sequence>
<keyword evidence="2" id="KW-1185">Reference proteome</keyword>
<reference evidence="1 2" key="1">
    <citation type="journal article" date="2015" name="Stand. Genomic Sci.">
        <title>Genomic Encyclopedia of Bacterial and Archaeal Type Strains, Phase III: the genomes of soil and plant-associated and newly described type strains.</title>
        <authorList>
            <person name="Whitman W.B."/>
            <person name="Woyke T."/>
            <person name="Klenk H.P."/>
            <person name="Zhou Y."/>
            <person name="Lilburn T.G."/>
            <person name="Beck B.J."/>
            <person name="De Vos P."/>
            <person name="Vandamme P."/>
            <person name="Eisen J.A."/>
            <person name="Garrity G."/>
            <person name="Hugenholtz P."/>
            <person name="Kyrpides N.C."/>
        </authorList>
    </citation>
    <scope>NUCLEOTIDE SEQUENCE [LARGE SCALE GENOMIC DNA]</scope>
    <source>
        <strain evidence="1 2">ASC-9842</strain>
    </source>
</reference>
<evidence type="ECO:0000313" key="1">
    <source>
        <dbReference type="EMBL" id="RZT35496.1"/>
    </source>
</evidence>
<protein>
    <submittedName>
        <fullName evidence="1">Uncharacterized protein</fullName>
    </submittedName>
</protein>